<dbReference type="Gene3D" id="3.40.190.10">
    <property type="entry name" value="Periplasmic binding protein-like II"/>
    <property type="match status" value="2"/>
</dbReference>
<feature type="chain" id="PRO_5039340702" evidence="4">
    <location>
        <begin position="32"/>
        <end position="438"/>
    </location>
</feature>
<proteinExistence type="inferred from homology"/>
<accession>A0A064CFP6</accession>
<dbReference type="STRING" id="1440774.Y900_001225"/>
<evidence type="ECO:0000313" key="5">
    <source>
        <dbReference type="EMBL" id="KDE97587.1"/>
    </source>
</evidence>
<keyword evidence="2" id="KW-0813">Transport</keyword>
<dbReference type="eggNOG" id="COG1653">
    <property type="taxonomic scope" value="Bacteria"/>
</dbReference>
<keyword evidence="6" id="KW-1185">Reference proteome</keyword>
<feature type="signal peptide" evidence="4">
    <location>
        <begin position="1"/>
        <end position="31"/>
    </location>
</feature>
<dbReference type="PANTHER" id="PTHR43649:SF34">
    <property type="entry name" value="ABC TRANSPORTER PERIPLASMIC-BINDING PROTEIN YCJN-RELATED"/>
    <property type="match status" value="1"/>
</dbReference>
<gene>
    <name evidence="5" type="ORF">Y900_001225</name>
</gene>
<evidence type="ECO:0000256" key="2">
    <source>
        <dbReference type="ARBA" id="ARBA00022448"/>
    </source>
</evidence>
<dbReference type="SUPFAM" id="SSF53850">
    <property type="entry name" value="Periplasmic binding protein-like II"/>
    <property type="match status" value="1"/>
</dbReference>
<keyword evidence="3 4" id="KW-0732">Signal</keyword>
<dbReference type="Proteomes" id="UP000022835">
    <property type="component" value="Unassembled WGS sequence"/>
</dbReference>
<evidence type="ECO:0000313" key="6">
    <source>
        <dbReference type="Proteomes" id="UP000022835"/>
    </source>
</evidence>
<evidence type="ECO:0000256" key="3">
    <source>
        <dbReference type="ARBA" id="ARBA00022729"/>
    </source>
</evidence>
<dbReference type="RefSeq" id="WP_036338055.1">
    <property type="nucleotide sequence ID" value="NZ_JALN02000001.1"/>
</dbReference>
<dbReference type="CDD" id="cd13585">
    <property type="entry name" value="PBP2_TMBP_like"/>
    <property type="match status" value="1"/>
</dbReference>
<dbReference type="Pfam" id="PF01547">
    <property type="entry name" value="SBP_bac_1"/>
    <property type="match status" value="1"/>
</dbReference>
<organism evidence="5 6">
    <name type="scientific">Mycolicibacterium aromaticivorans JS19b1 = JCM 16368</name>
    <dbReference type="NCBI Taxonomy" id="1440774"/>
    <lineage>
        <taxon>Bacteria</taxon>
        <taxon>Bacillati</taxon>
        <taxon>Actinomycetota</taxon>
        <taxon>Actinomycetes</taxon>
        <taxon>Mycobacteriales</taxon>
        <taxon>Mycobacteriaceae</taxon>
        <taxon>Mycolicibacterium</taxon>
    </lineage>
</organism>
<comment type="similarity">
    <text evidence="1">Belongs to the bacterial solute-binding protein 1 family.</text>
</comment>
<dbReference type="PANTHER" id="PTHR43649">
    <property type="entry name" value="ARABINOSE-BINDING PROTEIN-RELATED"/>
    <property type="match status" value="1"/>
</dbReference>
<sequence>MKFTTPGLRRAATCLGAIGASALLLSGCAGSGGPEAPSATGSGQVPTDMSGTVNILMENVPDTDIVKSMIPEFNKKYPNIKVSIEPQTYDQIRDKLVASFQPPKATYDLVVVDNVWMKDFVAANWLQPLDSRIDSTADYDYADFFKPLTDIDTVDGKRYAVPFYNYALGYIYSVPDYQKAGLSEPKTLDDLVANSKKLVSGDRAGIAMQPQRGYKVFEEWANFLFAAGGSIYDDSGKYTLDTPEAKKALSAYVDLYNTAAPKNSLNWGFDEAGRSVSSGQSASLVSYNWNLPSLNAPDGTAAKSGVGPFKLTAMPGGVDVLGSWSWAIPQNSGNADAAWAFASWLTSKPVDLERVVKGGAVIRSSSTQDPKVLADGFGADYYSVVKDILSKAKPLSNQTNAEEMIQAVGTELNEAVAGTKSVDDALRDAQAAAEKTRG</sequence>
<name>A0A064CFP6_9MYCO</name>
<dbReference type="EMBL" id="JALN02000001">
    <property type="protein sequence ID" value="KDE97587.1"/>
    <property type="molecule type" value="Genomic_DNA"/>
</dbReference>
<dbReference type="OrthoDB" id="9770625at2"/>
<reference evidence="5" key="1">
    <citation type="submission" date="2014-05" db="EMBL/GenBank/DDBJ databases">
        <title>Genome sequence of Mycobacterium aromaticivorans strain JS19b1T (= DSM 45407T).</title>
        <authorList>
            <person name="Kwak Y."/>
            <person name="Park G.-S."/>
            <person name="Li Q.X."/>
            <person name="Lee S.-E."/>
            <person name="Shin J.-H."/>
        </authorList>
    </citation>
    <scope>NUCLEOTIDE SEQUENCE [LARGE SCALE GENOMIC DNA]</scope>
    <source>
        <strain evidence="5">JS19b1</strain>
    </source>
</reference>
<dbReference type="InterPro" id="IPR006059">
    <property type="entry name" value="SBP"/>
</dbReference>
<evidence type="ECO:0000256" key="4">
    <source>
        <dbReference type="SAM" id="SignalP"/>
    </source>
</evidence>
<dbReference type="PROSITE" id="PS51257">
    <property type="entry name" value="PROKAR_LIPOPROTEIN"/>
    <property type="match status" value="1"/>
</dbReference>
<dbReference type="InterPro" id="IPR050490">
    <property type="entry name" value="Bact_solute-bd_prot1"/>
</dbReference>
<dbReference type="AlphaFoldDB" id="A0A064CFP6"/>
<protein>
    <submittedName>
        <fullName evidence="5">ABC transporter substrate-binding protein</fullName>
    </submittedName>
</protein>
<comment type="caution">
    <text evidence="5">The sequence shown here is derived from an EMBL/GenBank/DDBJ whole genome shotgun (WGS) entry which is preliminary data.</text>
</comment>
<evidence type="ECO:0000256" key="1">
    <source>
        <dbReference type="ARBA" id="ARBA00008520"/>
    </source>
</evidence>